<evidence type="ECO:0000256" key="1">
    <source>
        <dbReference type="SAM" id="Phobius"/>
    </source>
</evidence>
<protein>
    <submittedName>
        <fullName evidence="2">Prepilin-type N-terminal cleavage/methylation domain-containing protein</fullName>
    </submittedName>
</protein>
<dbReference type="KEGG" id="ccha:ELD05_09545"/>
<dbReference type="EMBL" id="CP034791">
    <property type="protein sequence ID" value="AZT90862.1"/>
    <property type="molecule type" value="Genomic_DNA"/>
</dbReference>
<name>A0A3T0D7Q6_9FIRM</name>
<dbReference type="SUPFAM" id="SSF54523">
    <property type="entry name" value="Pili subunits"/>
    <property type="match status" value="1"/>
</dbReference>
<sequence>MKRKVNGFTLIELVVVIAIIGVIVAIATPQVLRAIQNAQKRADSQTARHIAYAFLMWQEESGKSLSEIIPDANFYRIDSDQIGGASGFRLSKYITGSLPRPRLNKNYYFYYKYESSVLKIYAGDDSNKWELFPEFDESYK</sequence>
<keyword evidence="1" id="KW-1133">Transmembrane helix</keyword>
<accession>A0A3T0D7Q6</accession>
<reference evidence="2 3" key="1">
    <citation type="submission" date="2018-12" db="EMBL/GenBank/DDBJ databases">
        <title>Genome sequence from the cellulolytic species, Caldicellulosiruptor changbaiensis.</title>
        <authorList>
            <person name="Blumer-Schuette S.E."/>
            <person name="Mendoza C."/>
        </authorList>
    </citation>
    <scope>NUCLEOTIDE SEQUENCE [LARGE SCALE GENOMIC DNA]</scope>
    <source>
        <strain evidence="2 3">CBS-Z</strain>
    </source>
</reference>
<dbReference type="Gene3D" id="3.30.700.10">
    <property type="entry name" value="Glycoprotein, Type 4 Pilin"/>
    <property type="match status" value="1"/>
</dbReference>
<dbReference type="RefSeq" id="WP_127352242.1">
    <property type="nucleotide sequence ID" value="NZ_CP034791.1"/>
</dbReference>
<dbReference type="Pfam" id="PF07963">
    <property type="entry name" value="N_methyl"/>
    <property type="match status" value="1"/>
</dbReference>
<feature type="transmembrane region" description="Helical" evidence="1">
    <location>
        <begin position="7"/>
        <end position="27"/>
    </location>
</feature>
<proteinExistence type="predicted"/>
<keyword evidence="1" id="KW-0472">Membrane</keyword>
<evidence type="ECO:0000313" key="2">
    <source>
        <dbReference type="EMBL" id="AZT90862.1"/>
    </source>
</evidence>
<organism evidence="2 3">
    <name type="scientific">Caldicellulosiruptor changbaiensis</name>
    <dbReference type="NCBI Taxonomy" id="1222016"/>
    <lineage>
        <taxon>Bacteria</taxon>
        <taxon>Bacillati</taxon>
        <taxon>Bacillota</taxon>
        <taxon>Bacillota incertae sedis</taxon>
        <taxon>Caldicellulosiruptorales</taxon>
        <taxon>Caldicellulosiruptoraceae</taxon>
        <taxon>Caldicellulosiruptor</taxon>
    </lineage>
</organism>
<dbReference type="InterPro" id="IPR045584">
    <property type="entry name" value="Pilin-like"/>
</dbReference>
<evidence type="ECO:0000313" key="3">
    <source>
        <dbReference type="Proteomes" id="UP000282930"/>
    </source>
</evidence>
<gene>
    <name evidence="2" type="ORF">ELD05_09545</name>
</gene>
<dbReference type="InterPro" id="IPR012902">
    <property type="entry name" value="N_methyl_site"/>
</dbReference>
<keyword evidence="1" id="KW-0812">Transmembrane</keyword>
<dbReference type="PANTHER" id="PTHR30093">
    <property type="entry name" value="GENERAL SECRETION PATHWAY PROTEIN G"/>
    <property type="match status" value="1"/>
</dbReference>
<dbReference type="Proteomes" id="UP000282930">
    <property type="component" value="Chromosome"/>
</dbReference>
<dbReference type="AlphaFoldDB" id="A0A3T0D7Q6"/>
<keyword evidence="3" id="KW-1185">Reference proteome</keyword>
<dbReference type="NCBIfam" id="TIGR02532">
    <property type="entry name" value="IV_pilin_GFxxxE"/>
    <property type="match status" value="1"/>
</dbReference>